<feature type="region of interest" description="Disordered" evidence="1">
    <location>
        <begin position="368"/>
        <end position="399"/>
    </location>
</feature>
<gene>
    <name evidence="2" type="ORF">SCUCBS95973_003410</name>
</gene>
<proteinExistence type="predicted"/>
<keyword evidence="3" id="KW-1185">Reference proteome</keyword>
<organism evidence="2 3">
    <name type="scientific">Sporothrix curviconia</name>
    <dbReference type="NCBI Taxonomy" id="1260050"/>
    <lineage>
        <taxon>Eukaryota</taxon>
        <taxon>Fungi</taxon>
        <taxon>Dikarya</taxon>
        <taxon>Ascomycota</taxon>
        <taxon>Pezizomycotina</taxon>
        <taxon>Sordariomycetes</taxon>
        <taxon>Sordariomycetidae</taxon>
        <taxon>Ophiostomatales</taxon>
        <taxon>Ophiostomataceae</taxon>
        <taxon>Sporothrix</taxon>
    </lineage>
</organism>
<dbReference type="EMBL" id="CAWUHB010000015">
    <property type="protein sequence ID" value="CAK7218217.1"/>
    <property type="molecule type" value="Genomic_DNA"/>
</dbReference>
<feature type="region of interest" description="Disordered" evidence="1">
    <location>
        <begin position="1"/>
        <end position="29"/>
    </location>
</feature>
<evidence type="ECO:0000313" key="2">
    <source>
        <dbReference type="EMBL" id="CAK7218217.1"/>
    </source>
</evidence>
<protein>
    <submittedName>
        <fullName evidence="2">Uncharacterized protein</fullName>
    </submittedName>
</protein>
<sequence length="399" mass="44679">MVNGLVNTSDVWSPPSSGTTSQQMTRPAPAGAPLHIRDLLLQLVRLGRQGHWVLHTQDIYCPEYDTRPQTRDPRREVKIYSAAGPGLLLTDTGLVWAADSLSTPRFDDLAFWGEKKAELLEKIALTRASSKARGIAIPGITSPKLANAVELRWAGDGLRPDLDDEEFWGSTAKRLAHKVNKAREGHIHPAFNPAELHVLATLESQDDHFFSRYRHEVKQLSPDKEAAACALAAARSRVRELLADLWHAGLPGRWMLHNLDVCAVDYNTRHLSQDTVDVVCEEREDDNDGNENTANTDRMWPIRPVMGKMSPGTYGLCYRGADRPPAELDHAAYWLKLARTLEKKLDDACEGRIQHRFIPHERQALQLADRSHGPDPGVFGDEGKKLDDRINGRLSRSNR</sequence>
<reference evidence="2 3" key="1">
    <citation type="submission" date="2024-01" db="EMBL/GenBank/DDBJ databases">
        <authorList>
            <person name="Allen C."/>
            <person name="Tagirdzhanova G."/>
        </authorList>
    </citation>
    <scope>NUCLEOTIDE SEQUENCE [LARGE SCALE GENOMIC DNA]</scope>
</reference>
<evidence type="ECO:0000313" key="3">
    <source>
        <dbReference type="Proteomes" id="UP001642405"/>
    </source>
</evidence>
<comment type="caution">
    <text evidence="2">The sequence shown here is derived from an EMBL/GenBank/DDBJ whole genome shotgun (WGS) entry which is preliminary data.</text>
</comment>
<evidence type="ECO:0000256" key="1">
    <source>
        <dbReference type="SAM" id="MobiDB-lite"/>
    </source>
</evidence>
<dbReference type="Proteomes" id="UP001642405">
    <property type="component" value="Unassembled WGS sequence"/>
</dbReference>
<feature type="compositionally biased region" description="Basic and acidic residues" evidence="1">
    <location>
        <begin position="381"/>
        <end position="391"/>
    </location>
</feature>
<feature type="compositionally biased region" description="Polar residues" evidence="1">
    <location>
        <begin position="1"/>
        <end position="25"/>
    </location>
</feature>
<accession>A0ABP0BF09</accession>
<name>A0ABP0BF09_9PEZI</name>